<dbReference type="InterPro" id="IPR036693">
    <property type="entry name" value="TF_LuxR_autoind-bd_dom_sf"/>
</dbReference>
<evidence type="ECO:0000256" key="1">
    <source>
        <dbReference type="ARBA" id="ARBA00023015"/>
    </source>
</evidence>
<dbReference type="InterPro" id="IPR036388">
    <property type="entry name" value="WH-like_DNA-bd_sf"/>
</dbReference>
<dbReference type="CDD" id="cd06170">
    <property type="entry name" value="LuxR_C_like"/>
    <property type="match status" value="1"/>
</dbReference>
<dbReference type="EMBL" id="JABUFE010000008">
    <property type="protein sequence ID" value="NSX55766.1"/>
    <property type="molecule type" value="Genomic_DNA"/>
</dbReference>
<evidence type="ECO:0000313" key="6">
    <source>
        <dbReference type="Proteomes" id="UP000777935"/>
    </source>
</evidence>
<evidence type="ECO:0000256" key="3">
    <source>
        <dbReference type="ARBA" id="ARBA00023163"/>
    </source>
</evidence>
<dbReference type="SMART" id="SM00421">
    <property type="entry name" value="HTH_LUXR"/>
    <property type="match status" value="1"/>
</dbReference>
<sequence>MTEISLQDFTDATSRCTNAQDLWDLALQFYTGRGVKMVSYHHYGTHERDEMELSGLAINAFGFPQDWVDHYISNELFRVDPIPELSMQSTKPFFWSDIDKVKGLLTDQKDYMKEFHGANIGDGLAIAVYGPAYRNGYVGLGFGDVKVEMNATQIVELQCASQIAHLRYCEVTAEDARKKRDLSPREFEILQWIARGKSNRVIADILGVSPHTVDTLVRRVFDKLNVADRTTAAIKGIGSGLLQFNP</sequence>
<comment type="caution">
    <text evidence="5">The sequence shown here is derived from an EMBL/GenBank/DDBJ whole genome shotgun (WGS) entry which is preliminary data.</text>
</comment>
<gene>
    <name evidence="5" type="ORF">HRQ87_13230</name>
</gene>
<protein>
    <submittedName>
        <fullName evidence="5">LuxR family transcriptional regulator</fullName>
    </submittedName>
</protein>
<organism evidence="5 6">
    <name type="scientific">Parasulfitobacter algicola</name>
    <dbReference type="NCBI Taxonomy" id="2614809"/>
    <lineage>
        <taxon>Bacteria</taxon>
        <taxon>Pseudomonadati</taxon>
        <taxon>Pseudomonadota</taxon>
        <taxon>Alphaproteobacteria</taxon>
        <taxon>Rhodobacterales</taxon>
        <taxon>Roseobacteraceae</taxon>
        <taxon>Parasulfitobacter</taxon>
    </lineage>
</organism>
<dbReference type="PANTHER" id="PTHR44688:SF16">
    <property type="entry name" value="DNA-BINDING TRANSCRIPTIONAL ACTIVATOR DEVR_DOSR"/>
    <property type="match status" value="1"/>
</dbReference>
<reference evidence="5 6" key="1">
    <citation type="submission" date="2020-06" db="EMBL/GenBank/DDBJ databases">
        <title>Sulfitobacter algicola sp. nov., isolated from green algae.</title>
        <authorList>
            <person name="Wang C."/>
        </authorList>
    </citation>
    <scope>NUCLEOTIDE SEQUENCE [LARGE SCALE GENOMIC DNA]</scope>
    <source>
        <strain evidence="5 6">1151</strain>
    </source>
</reference>
<evidence type="ECO:0000256" key="2">
    <source>
        <dbReference type="ARBA" id="ARBA00023125"/>
    </source>
</evidence>
<dbReference type="SUPFAM" id="SSF46894">
    <property type="entry name" value="C-terminal effector domain of the bipartite response regulators"/>
    <property type="match status" value="1"/>
</dbReference>
<dbReference type="Pfam" id="PF03472">
    <property type="entry name" value="Autoind_bind"/>
    <property type="match status" value="1"/>
</dbReference>
<dbReference type="InterPro" id="IPR016032">
    <property type="entry name" value="Sig_transdc_resp-reg_C-effctor"/>
</dbReference>
<keyword evidence="1" id="KW-0805">Transcription regulation</keyword>
<dbReference type="RefSeq" id="WP_174138921.1">
    <property type="nucleotide sequence ID" value="NZ_JABUFE010000008.1"/>
</dbReference>
<feature type="domain" description="HTH luxR-type" evidence="4">
    <location>
        <begin position="175"/>
        <end position="240"/>
    </location>
</feature>
<evidence type="ECO:0000313" key="5">
    <source>
        <dbReference type="EMBL" id="NSX55766.1"/>
    </source>
</evidence>
<dbReference type="SUPFAM" id="SSF75516">
    <property type="entry name" value="Pheromone-binding domain of LuxR-like quorum-sensing transcription factors"/>
    <property type="match status" value="1"/>
</dbReference>
<dbReference type="Pfam" id="PF00196">
    <property type="entry name" value="GerE"/>
    <property type="match status" value="1"/>
</dbReference>
<evidence type="ECO:0000259" key="4">
    <source>
        <dbReference type="PROSITE" id="PS50043"/>
    </source>
</evidence>
<dbReference type="Gene3D" id="1.10.10.10">
    <property type="entry name" value="Winged helix-like DNA-binding domain superfamily/Winged helix DNA-binding domain"/>
    <property type="match status" value="1"/>
</dbReference>
<dbReference type="PROSITE" id="PS00622">
    <property type="entry name" value="HTH_LUXR_1"/>
    <property type="match status" value="1"/>
</dbReference>
<dbReference type="InterPro" id="IPR005143">
    <property type="entry name" value="TF_LuxR_autoind-bd_dom"/>
</dbReference>
<proteinExistence type="predicted"/>
<keyword evidence="6" id="KW-1185">Reference proteome</keyword>
<name>A0ABX2IUS8_9RHOB</name>
<dbReference type="PANTHER" id="PTHR44688">
    <property type="entry name" value="DNA-BINDING TRANSCRIPTIONAL ACTIVATOR DEVR_DOSR"/>
    <property type="match status" value="1"/>
</dbReference>
<dbReference type="PROSITE" id="PS50043">
    <property type="entry name" value="HTH_LUXR_2"/>
    <property type="match status" value="1"/>
</dbReference>
<dbReference type="PRINTS" id="PR00038">
    <property type="entry name" value="HTHLUXR"/>
</dbReference>
<accession>A0ABX2IUS8</accession>
<dbReference type="InterPro" id="IPR000792">
    <property type="entry name" value="Tscrpt_reg_LuxR_C"/>
</dbReference>
<dbReference type="Proteomes" id="UP000777935">
    <property type="component" value="Unassembled WGS sequence"/>
</dbReference>
<dbReference type="Gene3D" id="3.30.450.80">
    <property type="entry name" value="Transcription factor LuxR-like, autoinducer-binding domain"/>
    <property type="match status" value="1"/>
</dbReference>
<keyword evidence="3" id="KW-0804">Transcription</keyword>
<keyword evidence="2" id="KW-0238">DNA-binding</keyword>